<gene>
    <name evidence="1" type="ORF">SKUN_001229</name>
</gene>
<sequence length="198" mass="23033">MNIKKLLSLIGATAITASGGVSLMAMSPYPSFSSSSIINKNATIDFNTKDFCIKHSILEDELLFDCKINFTEELGINSLDELKENFTGFYFKNFNMFFSVLDQDLNQDTYKVIFQKPNGYYHFISLSDKEKDNFNLKFYKYNPNINYEVEIIYNLNFIEKNGNFYLNMSFRVEGYSENNNSIKLFIEPEKILTFIKNV</sequence>
<dbReference type="RefSeq" id="WP_053391207.1">
    <property type="nucleotide sequence ID" value="NZ_CP010899.1"/>
</dbReference>
<organism evidence="1 2">
    <name type="scientific">Spiroplasma kunkelii CR2-3x</name>
    <dbReference type="NCBI Taxonomy" id="273035"/>
    <lineage>
        <taxon>Bacteria</taxon>
        <taxon>Bacillati</taxon>
        <taxon>Mycoplasmatota</taxon>
        <taxon>Mollicutes</taxon>
        <taxon>Entomoplasmatales</taxon>
        <taxon>Spiroplasmataceae</taxon>
        <taxon>Spiroplasma</taxon>
    </lineage>
</organism>
<accession>A0A0K2JHN5</accession>
<name>A0A0K2JHN5_SPIKU</name>
<reference evidence="1 2" key="1">
    <citation type="journal article" date="2015" name="Genome Announc.">
        <title>Complete Genome Sequence of Spiroplasma kunkelii Strain CR2-3x, Causal Agent of Corn Stunt Disease in Zea mays L.</title>
        <authorList>
            <person name="Davis R.E."/>
            <person name="Shao J."/>
            <person name="Dally E.L."/>
            <person name="Zhao Y."/>
            <person name="Gasparich G.E."/>
            <person name="Gaynor B.J."/>
            <person name="Athey J.C."/>
            <person name="Harrison N.A."/>
            <person name="Donofrio N."/>
        </authorList>
    </citation>
    <scope>NUCLEOTIDE SEQUENCE [LARGE SCALE GENOMIC DNA]</scope>
    <source>
        <strain evidence="1 2">CR2-3x</strain>
    </source>
</reference>
<dbReference type="Proteomes" id="UP000062963">
    <property type="component" value="Chromosome"/>
</dbReference>
<dbReference type="EMBL" id="CP010899">
    <property type="protein sequence ID" value="ALA98104.1"/>
    <property type="molecule type" value="Genomic_DNA"/>
</dbReference>
<proteinExistence type="predicted"/>
<keyword evidence="2" id="KW-1185">Reference proteome</keyword>
<dbReference type="OrthoDB" id="9947427at2"/>
<dbReference type="PATRIC" id="fig|273035.7.peg.1510"/>
<evidence type="ECO:0000313" key="1">
    <source>
        <dbReference type="EMBL" id="ALA98104.1"/>
    </source>
</evidence>
<dbReference type="KEGG" id="skn:SKUN_001229"/>
<protein>
    <submittedName>
        <fullName evidence="1">Uncharacterized protein</fullName>
    </submittedName>
</protein>
<evidence type="ECO:0000313" key="2">
    <source>
        <dbReference type="Proteomes" id="UP000062963"/>
    </source>
</evidence>
<dbReference type="AlphaFoldDB" id="A0A0K2JHN5"/>